<dbReference type="Gene3D" id="3.10.20.580">
    <property type="match status" value="1"/>
</dbReference>
<dbReference type="EMBL" id="BORJ01000001">
    <property type="protein sequence ID" value="GIN94867.1"/>
    <property type="molecule type" value="Genomic_DNA"/>
</dbReference>
<evidence type="ECO:0000256" key="6">
    <source>
        <dbReference type="ARBA" id="ARBA00022801"/>
    </source>
</evidence>
<evidence type="ECO:0000256" key="2">
    <source>
        <dbReference type="ARBA" id="ARBA00022552"/>
    </source>
</evidence>
<comment type="similarity">
    <text evidence="10 11">Belongs to the metallo-beta-lactamase superfamily. RNA-metabolizing metallo-beta-lactamase-like family. Bacterial RNase J subfamily.</text>
</comment>
<dbReference type="Pfam" id="PF17770">
    <property type="entry name" value="RNase_J_C"/>
    <property type="match status" value="1"/>
</dbReference>
<keyword evidence="14" id="KW-1185">Reference proteome</keyword>
<dbReference type="InterPro" id="IPR001279">
    <property type="entry name" value="Metallo-B-lactamas"/>
</dbReference>
<protein>
    <recommendedName>
        <fullName evidence="10 11">Ribonuclease J</fullName>
        <shortName evidence="10">RNase J</shortName>
        <ecNumber evidence="10 11">3.1.-.-</ecNumber>
    </recommendedName>
</protein>
<comment type="caution">
    <text evidence="13">The sequence shown here is derived from an EMBL/GenBank/DDBJ whole genome shotgun (WGS) entry which is preliminary data.</text>
</comment>
<keyword evidence="4 11" id="KW-0479">Metal-binding</keyword>
<evidence type="ECO:0000256" key="11">
    <source>
        <dbReference type="PIRNR" id="PIRNR004803"/>
    </source>
</evidence>
<dbReference type="SUPFAM" id="SSF56281">
    <property type="entry name" value="Metallo-hydrolase/oxidoreductase"/>
    <property type="match status" value="1"/>
</dbReference>
<feature type="domain" description="Metallo-beta-lactamase" evidence="12">
    <location>
        <begin position="35"/>
        <end position="234"/>
    </location>
</feature>
<dbReference type="InterPro" id="IPR011108">
    <property type="entry name" value="RMMBL"/>
</dbReference>
<dbReference type="InterPro" id="IPR042173">
    <property type="entry name" value="RNase_J_2"/>
</dbReference>
<dbReference type="PANTHER" id="PTHR43694:SF4">
    <property type="entry name" value="RIBONUCLEASE J 2"/>
    <property type="match status" value="1"/>
</dbReference>
<dbReference type="Pfam" id="PF00753">
    <property type="entry name" value="Lactamase_B"/>
    <property type="match status" value="1"/>
</dbReference>
<keyword evidence="1 10" id="KW-0963">Cytoplasm</keyword>
<evidence type="ECO:0000313" key="13">
    <source>
        <dbReference type="EMBL" id="GIN94867.1"/>
    </source>
</evidence>
<evidence type="ECO:0000256" key="1">
    <source>
        <dbReference type="ARBA" id="ARBA00022490"/>
    </source>
</evidence>
<keyword evidence="3 10" id="KW-0540">Nuclease</keyword>
<organism evidence="13 14">
    <name type="scientific">Siminovitchia terrae</name>
    <name type="common">Bacillus terrae</name>
    <dbReference type="NCBI Taxonomy" id="1914933"/>
    <lineage>
        <taxon>Bacteria</taxon>
        <taxon>Bacillati</taxon>
        <taxon>Bacillota</taxon>
        <taxon>Bacilli</taxon>
        <taxon>Bacillales</taxon>
        <taxon>Bacillaceae</taxon>
        <taxon>Siminovitchia</taxon>
    </lineage>
</organism>
<evidence type="ECO:0000313" key="14">
    <source>
        <dbReference type="Proteomes" id="UP000680670"/>
    </source>
</evidence>
<gene>
    <name evidence="13" type="primary">rnj_2</name>
    <name evidence="10" type="synonym">rnj</name>
    <name evidence="13" type="ORF">J6TS1_07370</name>
</gene>
<keyword evidence="9 10" id="KW-0694">RNA-binding</keyword>
<keyword evidence="2 10" id="KW-0698">rRNA processing</keyword>
<proteinExistence type="inferred from homology"/>
<dbReference type="InterPro" id="IPR030854">
    <property type="entry name" value="RNase_J_bac"/>
</dbReference>
<dbReference type="Gene3D" id="3.40.50.10710">
    <property type="entry name" value="Metallo-hydrolase/oxidoreductase"/>
    <property type="match status" value="1"/>
</dbReference>
<evidence type="ECO:0000256" key="7">
    <source>
        <dbReference type="ARBA" id="ARBA00022833"/>
    </source>
</evidence>
<dbReference type="InterPro" id="IPR041636">
    <property type="entry name" value="RNase_J_C"/>
</dbReference>
<evidence type="ECO:0000256" key="3">
    <source>
        <dbReference type="ARBA" id="ARBA00022722"/>
    </source>
</evidence>
<feature type="binding site" evidence="10">
    <location>
        <begin position="379"/>
        <end position="383"/>
    </location>
    <ligand>
        <name>substrate</name>
    </ligand>
</feature>
<dbReference type="Gene3D" id="3.60.15.10">
    <property type="entry name" value="Ribonuclease Z/Hydroxyacylglutathione hydrolase-like"/>
    <property type="match status" value="1"/>
</dbReference>
<evidence type="ECO:0000259" key="12">
    <source>
        <dbReference type="SMART" id="SM00849"/>
    </source>
</evidence>
<dbReference type="Pfam" id="PF22505">
    <property type="entry name" value="RNase_J_b_CASP"/>
    <property type="match status" value="1"/>
</dbReference>
<comment type="cofactor">
    <cofactor evidence="11">
        <name>Zn(2+)</name>
        <dbReference type="ChEBI" id="CHEBI:29105"/>
    </cofactor>
    <text evidence="11">Binds 2 Zn(2+) ions per subunit. It is not clear if Zn(2+) or Mg(2+) is physiologically important.</text>
</comment>
<evidence type="ECO:0000256" key="10">
    <source>
        <dbReference type="HAMAP-Rule" id="MF_01491"/>
    </source>
</evidence>
<comment type="function">
    <text evidence="10">An RNase that has 5'-3' exonuclease and possibly endonuclease activity. Involved in maturation of rRNA and in some organisms also mRNA maturation and/or decay.</text>
</comment>
<dbReference type="Proteomes" id="UP000680670">
    <property type="component" value="Unassembled WGS sequence"/>
</dbReference>
<keyword evidence="6 10" id="KW-0378">Hydrolase</keyword>
<keyword evidence="8 10" id="KW-0269">Exonuclease</keyword>
<name>A0ABQ4KUB8_SIMTE</name>
<dbReference type="EC" id="3.1.-.-" evidence="10 11"/>
<comment type="subunit">
    <text evidence="10">Homodimer, may be a subunit of the RNA degradosome.</text>
</comment>
<dbReference type="InterPro" id="IPR036866">
    <property type="entry name" value="RibonucZ/Hydroxyglut_hydro"/>
</dbReference>
<dbReference type="HAMAP" id="MF_01491">
    <property type="entry name" value="RNase_J_bact"/>
    <property type="match status" value="1"/>
</dbReference>
<evidence type="ECO:0000256" key="9">
    <source>
        <dbReference type="ARBA" id="ARBA00022884"/>
    </source>
</evidence>
<dbReference type="InterPro" id="IPR004613">
    <property type="entry name" value="RNase_J"/>
</dbReference>
<keyword evidence="7" id="KW-0862">Zinc</keyword>
<comment type="subcellular location">
    <subcellularLocation>
        <location evidence="10 11">Cytoplasm</location>
    </subcellularLocation>
</comment>
<sequence length="570" mass="63355">MKIGNTYTIGGRNILTKIINDNIKIIPLGGVGEIGKNMYVIEIDTDIFIIDAGLKFPENEMLGIDIVIPDTTWLEEQKDRVKAIFLTHGHEDAIGALPYVLQKISAPVYGTKLTIALAKEKLKEFGLKTSSRFHTVRSNSRIKFERTVVTFFHTTHSIPDSVGISIQTSEGKIVHTGDFKFDQAATELYRAEIGKMASIGDSGVLCLLSDSTEAENPGFTISEAVTERELSNTFHTAQGRIIVACFASNFIRIQQALDAAHENGRKVAVVGKSIERSFEIALKLKYLSLASEELMVPISDIPKYEDNEIVIISTGTMGEPFEALQKMARQNHKQINIRKGDTVLITATPSPGLETFMYKTIDLLYRAGAVVSTPYFKIHVSGHGSQEDLKLMLNLMKPKFFIPIQGEYRMLFEHAKLAEQKGLSKNQIFIPSNGEVIEYKDGKMSVGGKVPAGNILIDGIGIGDVGNIVLRDRKLLSQDGIFTVVVTLDKKNKKIASGPEIISRGFVYVRESEKLIEESTNIVRSIVEQAISEGSFDWSGIKQDIRDRLNQFLFDQTKRRPMILPIIMEV</sequence>
<evidence type="ECO:0000256" key="4">
    <source>
        <dbReference type="ARBA" id="ARBA00022723"/>
    </source>
</evidence>
<reference evidence="13 14" key="1">
    <citation type="submission" date="2021-03" db="EMBL/GenBank/DDBJ databases">
        <title>Antimicrobial resistance genes in bacteria isolated from Japanese honey, and their potential for conferring macrolide and lincosamide resistance in the American foulbrood pathogen Paenibacillus larvae.</title>
        <authorList>
            <person name="Okamoto M."/>
            <person name="Kumagai M."/>
            <person name="Kanamori H."/>
            <person name="Takamatsu D."/>
        </authorList>
    </citation>
    <scope>NUCLEOTIDE SEQUENCE [LARGE SCALE GENOMIC DNA]</scope>
    <source>
        <strain evidence="13 14">J6TS1</strain>
    </source>
</reference>
<dbReference type="PIRSF" id="PIRSF004803">
    <property type="entry name" value="RnjA"/>
    <property type="match status" value="1"/>
</dbReference>
<dbReference type="CDD" id="cd07714">
    <property type="entry name" value="RNaseJ_MBL-fold"/>
    <property type="match status" value="1"/>
</dbReference>
<dbReference type="Pfam" id="PF07521">
    <property type="entry name" value="RMMBL"/>
    <property type="match status" value="1"/>
</dbReference>
<dbReference type="InterPro" id="IPR055132">
    <property type="entry name" value="RNase_J_b_CASP"/>
</dbReference>
<evidence type="ECO:0000256" key="5">
    <source>
        <dbReference type="ARBA" id="ARBA00022759"/>
    </source>
</evidence>
<accession>A0ABQ4KUB8</accession>
<dbReference type="PANTHER" id="PTHR43694">
    <property type="entry name" value="RIBONUCLEASE J"/>
    <property type="match status" value="1"/>
</dbReference>
<keyword evidence="5 10" id="KW-0255">Endonuclease</keyword>
<dbReference type="NCBIfam" id="TIGR00649">
    <property type="entry name" value="MG423"/>
    <property type="match status" value="1"/>
</dbReference>
<evidence type="ECO:0000256" key="8">
    <source>
        <dbReference type="ARBA" id="ARBA00022839"/>
    </source>
</evidence>
<dbReference type="SMART" id="SM00849">
    <property type="entry name" value="Lactamase_B"/>
    <property type="match status" value="1"/>
</dbReference>